<accession>A0A6I8LZL0</accession>
<dbReference type="EMBL" id="CABVGP010000002">
    <property type="protein sequence ID" value="VVJ21075.1"/>
    <property type="molecule type" value="Genomic_DNA"/>
</dbReference>
<dbReference type="GO" id="GO:0010181">
    <property type="term" value="F:FMN binding"/>
    <property type="evidence" value="ECO:0007669"/>
    <property type="project" value="TreeGrafter"/>
</dbReference>
<dbReference type="GO" id="GO:0016491">
    <property type="term" value="F:oxidoreductase activity"/>
    <property type="evidence" value="ECO:0007669"/>
    <property type="project" value="InterPro"/>
</dbReference>
<protein>
    <submittedName>
        <fullName evidence="2">Putative reductase</fullName>
    </submittedName>
</protein>
<dbReference type="PANTHER" id="PTHR30543:SF21">
    <property type="entry name" value="NAD(P)H-DEPENDENT FMN REDUCTASE LOT6"/>
    <property type="match status" value="1"/>
</dbReference>
<proteinExistence type="predicted"/>
<keyword evidence="3" id="KW-1185">Reference proteome</keyword>
<dbReference type="Pfam" id="PF03358">
    <property type="entry name" value="FMN_red"/>
    <property type="match status" value="1"/>
</dbReference>
<sequence length="197" mass="20805">MSEAPVRVAVIVGSVREGRFGPVVADWLAGVTGDHGGFEVDVVDLAEPDLPMVLPAFGAVPPAAVVAEVAKVTPRLLAADAFVVVTPEYNHSYPASLKNAIDWHRAEWTAKPVAFVSYGGMSGGLRAVEHLRAVFAELHAVTIRDTVSFHGAHARFGEDGTPTDAAAAVAAKAMLDQLSWWARSLAEARTVRPYPGA</sequence>
<gene>
    <name evidence="2" type="ORF">AA23TX_06096</name>
</gene>
<dbReference type="PANTHER" id="PTHR30543">
    <property type="entry name" value="CHROMATE REDUCTASE"/>
    <property type="match status" value="1"/>
</dbReference>
<dbReference type="Proteomes" id="UP000399805">
    <property type="component" value="Unassembled WGS sequence"/>
</dbReference>
<feature type="domain" description="NADPH-dependent FMN reductase-like" evidence="1">
    <location>
        <begin position="7"/>
        <end position="153"/>
    </location>
</feature>
<evidence type="ECO:0000259" key="1">
    <source>
        <dbReference type="Pfam" id="PF03358"/>
    </source>
</evidence>
<organism evidence="2 3">
    <name type="scientific">Amycolatopsis camponoti</name>
    <dbReference type="NCBI Taxonomy" id="2606593"/>
    <lineage>
        <taxon>Bacteria</taxon>
        <taxon>Bacillati</taxon>
        <taxon>Actinomycetota</taxon>
        <taxon>Actinomycetes</taxon>
        <taxon>Pseudonocardiales</taxon>
        <taxon>Pseudonocardiaceae</taxon>
        <taxon>Amycolatopsis</taxon>
    </lineage>
</organism>
<dbReference type="RefSeq" id="WP_155546079.1">
    <property type="nucleotide sequence ID" value="NZ_CABVGP010000002.1"/>
</dbReference>
<evidence type="ECO:0000313" key="3">
    <source>
        <dbReference type="Proteomes" id="UP000399805"/>
    </source>
</evidence>
<dbReference type="InterPro" id="IPR050712">
    <property type="entry name" value="NAD(P)H-dep_reductase"/>
</dbReference>
<name>A0A6I8LZL0_9PSEU</name>
<dbReference type="InterPro" id="IPR029039">
    <property type="entry name" value="Flavoprotein-like_sf"/>
</dbReference>
<dbReference type="SUPFAM" id="SSF52218">
    <property type="entry name" value="Flavoproteins"/>
    <property type="match status" value="1"/>
</dbReference>
<dbReference type="InterPro" id="IPR005025">
    <property type="entry name" value="FMN_Rdtase-like_dom"/>
</dbReference>
<dbReference type="Gene3D" id="3.40.50.360">
    <property type="match status" value="1"/>
</dbReference>
<evidence type="ECO:0000313" key="2">
    <source>
        <dbReference type="EMBL" id="VVJ21075.1"/>
    </source>
</evidence>
<dbReference type="AlphaFoldDB" id="A0A6I8LZL0"/>
<dbReference type="GO" id="GO:0005829">
    <property type="term" value="C:cytosol"/>
    <property type="evidence" value="ECO:0007669"/>
    <property type="project" value="TreeGrafter"/>
</dbReference>
<reference evidence="2 3" key="1">
    <citation type="submission" date="2019-09" db="EMBL/GenBank/DDBJ databases">
        <authorList>
            <person name="Leyn A S."/>
        </authorList>
    </citation>
    <scope>NUCLEOTIDE SEQUENCE [LARGE SCALE GENOMIC DNA]</scope>
    <source>
        <strain evidence="2">AA231_1</strain>
    </source>
</reference>